<dbReference type="AlphaFoldDB" id="A0A164V7K1"/>
<dbReference type="EMBL" id="CP093348">
    <property type="protein sequence ID" value="WOH03992.1"/>
    <property type="molecule type" value="Genomic_DNA"/>
</dbReference>
<name>A0A164V7K1_DAUCS</name>
<feature type="compositionally biased region" description="Polar residues" evidence="1">
    <location>
        <begin position="403"/>
        <end position="432"/>
    </location>
</feature>
<dbReference type="Gramene" id="KZM89927">
    <property type="protein sequence ID" value="KZM89927"/>
    <property type="gene ID" value="DCAR_022710"/>
</dbReference>
<feature type="region of interest" description="Disordered" evidence="1">
    <location>
        <begin position="1"/>
        <end position="48"/>
    </location>
</feature>
<reference evidence="2" key="2">
    <citation type="submission" date="2022-03" db="EMBL/GenBank/DDBJ databases">
        <title>Draft title - Genomic analysis of global carrot germplasm unveils the trajectory of domestication and the origin of high carotenoid orange carrot.</title>
        <authorList>
            <person name="Iorizzo M."/>
            <person name="Ellison S."/>
            <person name="Senalik D."/>
            <person name="Macko-Podgorni A."/>
            <person name="Grzebelus D."/>
            <person name="Bostan H."/>
            <person name="Rolling W."/>
            <person name="Curaba J."/>
            <person name="Simon P."/>
        </authorList>
    </citation>
    <scope>NUCLEOTIDE SEQUENCE</scope>
    <source>
        <tissue evidence="2">Leaf</tissue>
    </source>
</reference>
<proteinExistence type="predicted"/>
<feature type="region of interest" description="Disordered" evidence="1">
    <location>
        <begin position="369"/>
        <end position="455"/>
    </location>
</feature>
<reference evidence="2" key="1">
    <citation type="journal article" date="2016" name="Nat. Genet.">
        <title>A high-quality carrot genome assembly provides new insights into carotenoid accumulation and asterid genome evolution.</title>
        <authorList>
            <person name="Iorizzo M."/>
            <person name="Ellison S."/>
            <person name="Senalik D."/>
            <person name="Zeng P."/>
            <person name="Satapoomin P."/>
            <person name="Huang J."/>
            <person name="Bowman M."/>
            <person name="Iovene M."/>
            <person name="Sanseverino W."/>
            <person name="Cavagnaro P."/>
            <person name="Yildiz M."/>
            <person name="Macko-Podgorni A."/>
            <person name="Moranska E."/>
            <person name="Grzebelus E."/>
            <person name="Grzebelus D."/>
            <person name="Ashrafi H."/>
            <person name="Zheng Z."/>
            <person name="Cheng S."/>
            <person name="Spooner D."/>
            <person name="Van Deynze A."/>
            <person name="Simon P."/>
        </authorList>
    </citation>
    <scope>NUCLEOTIDE SEQUENCE</scope>
    <source>
        <tissue evidence="2">Leaf</tissue>
    </source>
</reference>
<feature type="compositionally biased region" description="Basic and acidic residues" evidence="1">
    <location>
        <begin position="11"/>
        <end position="22"/>
    </location>
</feature>
<evidence type="ECO:0000313" key="3">
    <source>
        <dbReference type="Proteomes" id="UP000077755"/>
    </source>
</evidence>
<evidence type="ECO:0000256" key="1">
    <source>
        <dbReference type="SAM" id="MobiDB-lite"/>
    </source>
</evidence>
<organism evidence="2 3">
    <name type="scientific">Daucus carota subsp. sativus</name>
    <name type="common">Carrot</name>
    <dbReference type="NCBI Taxonomy" id="79200"/>
    <lineage>
        <taxon>Eukaryota</taxon>
        <taxon>Viridiplantae</taxon>
        <taxon>Streptophyta</taxon>
        <taxon>Embryophyta</taxon>
        <taxon>Tracheophyta</taxon>
        <taxon>Spermatophyta</taxon>
        <taxon>Magnoliopsida</taxon>
        <taxon>eudicotyledons</taxon>
        <taxon>Gunneridae</taxon>
        <taxon>Pentapetalae</taxon>
        <taxon>asterids</taxon>
        <taxon>campanulids</taxon>
        <taxon>Apiales</taxon>
        <taxon>Apiaceae</taxon>
        <taxon>Apioideae</taxon>
        <taxon>Scandiceae</taxon>
        <taxon>Daucinae</taxon>
        <taxon>Daucus</taxon>
        <taxon>Daucus sect. Daucus</taxon>
    </lineage>
</organism>
<sequence>MERIGSTGASKRTEKKGAHGGDHVGAIGEPLTEKGSKDNLGSHNDDLSGTIDHQTRVSHFNLQLELEKQASEACKYWFLLDYDMVKAFQKGVYDLVPVATARIEYLKDAIPAKLLQEGLKGEEDSLWEIHRILFNEGWWFRADNLKIKGAPNNPKADEILGKFLRANEALIHPNSREMAFSGDTEGIRMALNQIHYNSLTNRRSLARSRNSNPKRETDLLDITLSFLQGFAHFIEPSVLEDALAGNDKALSLALGQIHFHSLEVGAEVNQQNPFKQALLKQQSYGGSKEDVISSNKGSSAKQRPLSTYGIKNRKSNHSVFFTGFKEDTHPKDLWKLFKRVVQTIIKKLNAAPTDHGKLYLSKARPRNEVPISLRTGGQGSQKEKSRITPNNTSSPAKVKVTKGPTTRLTTATPLNCTSVQKETAQQEASTRVSSHDGGKLKRASNTGSGTKNADISLKPSDDMLRVIKTSLFVRTAKNETIDTVTMIAEGLGVRNVQIRGISGTTFIAYFANKLDLDHVDIDFLQIGFMEVREVKIDDLLPCRKTWVEVRGLPIMGWNEDNYKSILRDYGNVLQFSTIYDTEGFYQHPKFLIETGYIEEISAQKSITLMGRNWKVRILEVSGSDIILNDISSHCDGELTPVIALVHIQRHWMMGQVSTIIHQHMRLTTTSPTLAM</sequence>
<dbReference type="Proteomes" id="UP000077755">
    <property type="component" value="Chromosome 6"/>
</dbReference>
<protein>
    <submittedName>
        <fullName evidence="2">Uncharacterized protein</fullName>
    </submittedName>
</protein>
<keyword evidence="3" id="KW-1185">Reference proteome</keyword>
<gene>
    <name evidence="2" type="ORF">DCAR_0623397</name>
</gene>
<feature type="compositionally biased region" description="Polar residues" evidence="1">
    <location>
        <begin position="443"/>
        <end position="453"/>
    </location>
</feature>
<evidence type="ECO:0000313" key="2">
    <source>
        <dbReference type="EMBL" id="WOH03992.1"/>
    </source>
</evidence>
<accession>A0A164V7K1</accession>